<feature type="coiled-coil region" evidence="1">
    <location>
        <begin position="1"/>
        <end position="28"/>
    </location>
</feature>
<dbReference type="AlphaFoldDB" id="A0A1J5U3C7"/>
<protein>
    <submittedName>
        <fullName evidence="3">Uncharacterized protein</fullName>
    </submittedName>
</protein>
<gene>
    <name evidence="3" type="ORF">BET99_03320</name>
</gene>
<reference evidence="3 4" key="1">
    <citation type="submission" date="2016-08" db="EMBL/GenBank/DDBJ databases">
        <title>New Insights into Marine Group III Euryarchaeota, from dark to light.</title>
        <authorList>
            <person name="Haro-Moreno J.M."/>
            <person name="Rodriguez-Valera F."/>
            <person name="Lopez-Garcia P."/>
            <person name="Moreira D."/>
            <person name="Martin-Cuadrado A.B."/>
        </authorList>
    </citation>
    <scope>NUCLEOTIDE SEQUENCE [LARGE SCALE GENOMIC DNA]</scope>
    <source>
        <strain evidence="3">CG-Epi2</strain>
    </source>
</reference>
<name>A0A1J5U3C7_9ARCH</name>
<proteinExistence type="predicted"/>
<organism evidence="3 4">
    <name type="scientific">Marine Group III euryarchaeote CG-Epi2</name>
    <dbReference type="NCBI Taxonomy" id="1888996"/>
    <lineage>
        <taxon>Archaea</taxon>
        <taxon>Methanobacteriati</taxon>
        <taxon>Thermoplasmatota</taxon>
        <taxon>Thermoplasmata</taxon>
        <taxon>Candidatus Thermoprofundales</taxon>
    </lineage>
</organism>
<dbReference type="EMBL" id="MIYZ01000004">
    <property type="protein sequence ID" value="OIR22912.1"/>
    <property type="molecule type" value="Genomic_DNA"/>
</dbReference>
<dbReference type="Proteomes" id="UP000183615">
    <property type="component" value="Unassembled WGS sequence"/>
</dbReference>
<keyword evidence="1" id="KW-0175">Coiled coil</keyword>
<evidence type="ECO:0000256" key="1">
    <source>
        <dbReference type="SAM" id="Coils"/>
    </source>
</evidence>
<evidence type="ECO:0000313" key="4">
    <source>
        <dbReference type="Proteomes" id="UP000183615"/>
    </source>
</evidence>
<feature type="region of interest" description="Disordered" evidence="2">
    <location>
        <begin position="43"/>
        <end position="62"/>
    </location>
</feature>
<accession>A0A1J5U3C7</accession>
<sequence>MTPDTEEIKKLQETISELQNELKVLQQTVGVLMGAMMEEGESDEFFGNSEAGNPTFRLNMGM</sequence>
<comment type="caution">
    <text evidence="3">The sequence shown here is derived from an EMBL/GenBank/DDBJ whole genome shotgun (WGS) entry which is preliminary data.</text>
</comment>
<evidence type="ECO:0000313" key="3">
    <source>
        <dbReference type="EMBL" id="OIR22912.1"/>
    </source>
</evidence>
<evidence type="ECO:0000256" key="2">
    <source>
        <dbReference type="SAM" id="MobiDB-lite"/>
    </source>
</evidence>